<evidence type="ECO:0000256" key="1">
    <source>
        <dbReference type="ARBA" id="ARBA00004141"/>
    </source>
</evidence>
<dbReference type="GeneTree" id="ENSGT00940000165397"/>
<protein>
    <submittedName>
        <fullName evidence="7">Uncharacterized protein</fullName>
    </submittedName>
</protein>
<keyword evidence="4 6" id="KW-1133">Transmembrane helix</keyword>
<proteinExistence type="inferred from homology"/>
<comment type="subcellular location">
    <subcellularLocation>
        <location evidence="1">Membrane</location>
        <topology evidence="1">Multi-pass membrane protein</topology>
    </subcellularLocation>
</comment>
<reference evidence="8" key="1">
    <citation type="submission" date="2003-08" db="EMBL/GenBank/DDBJ databases">
        <authorList>
            <person name="Birren B."/>
            <person name="Nusbaum C."/>
            <person name="Abebe A."/>
            <person name="Abouelleil A."/>
            <person name="Adekoya E."/>
            <person name="Ait-zahra M."/>
            <person name="Allen N."/>
            <person name="Allen T."/>
            <person name="An P."/>
            <person name="Anderson M."/>
            <person name="Anderson S."/>
            <person name="Arachchi H."/>
            <person name="Armbruster J."/>
            <person name="Bachantsang P."/>
            <person name="Baldwin J."/>
            <person name="Barry A."/>
            <person name="Bayul T."/>
            <person name="Blitshsteyn B."/>
            <person name="Bloom T."/>
            <person name="Blye J."/>
            <person name="Boguslavskiy L."/>
            <person name="Borowsky M."/>
            <person name="Boukhgalter B."/>
            <person name="Brunache A."/>
            <person name="Butler J."/>
            <person name="Calixte N."/>
            <person name="Calvo S."/>
            <person name="Camarata J."/>
            <person name="Campo K."/>
            <person name="Chang J."/>
            <person name="Cheshatsang Y."/>
            <person name="Citroen M."/>
            <person name="Collymore A."/>
            <person name="Considine T."/>
            <person name="Cook A."/>
            <person name="Cooke P."/>
            <person name="Corum B."/>
            <person name="Cuomo C."/>
            <person name="David R."/>
            <person name="Dawoe T."/>
            <person name="Degray S."/>
            <person name="Dodge S."/>
            <person name="Dooley K."/>
            <person name="Dorje P."/>
            <person name="Dorjee K."/>
            <person name="Dorris L."/>
            <person name="Duffey N."/>
            <person name="Dupes A."/>
            <person name="Elkins T."/>
            <person name="Engels R."/>
            <person name="Erickson J."/>
            <person name="Farina A."/>
            <person name="Faro S."/>
            <person name="Ferreira P."/>
            <person name="Fischer H."/>
            <person name="Fitzgerald M."/>
            <person name="Foley K."/>
            <person name="Gage D."/>
            <person name="Galagan J."/>
            <person name="Gearin G."/>
            <person name="Gnerre S."/>
            <person name="Gnirke A."/>
            <person name="Goyette A."/>
            <person name="Graham J."/>
            <person name="Grandbois E."/>
            <person name="Gyaltsen K."/>
            <person name="Hafez N."/>
            <person name="Hagopian D."/>
            <person name="Hagos B."/>
            <person name="Hall J."/>
            <person name="Hatcher B."/>
            <person name="Heller A."/>
            <person name="Higgins H."/>
            <person name="Honan T."/>
            <person name="Horn A."/>
            <person name="Houde N."/>
            <person name="Hughes L."/>
            <person name="Hulme W."/>
            <person name="Husby E."/>
            <person name="Iliev I."/>
            <person name="Jaffe D."/>
            <person name="Jones C."/>
            <person name="Kamal M."/>
            <person name="Kamat A."/>
            <person name="Kamvysselis M."/>
            <person name="Karlsson E."/>
            <person name="Kells C."/>
            <person name="Kieu A."/>
            <person name="Kisner P."/>
            <person name="Kodira C."/>
            <person name="Kulbokas E."/>
            <person name="Labutti K."/>
            <person name="Lama D."/>
            <person name="Landers T."/>
            <person name="Leger J."/>
            <person name="Levine S."/>
            <person name="Lewis D."/>
            <person name="Lewis T."/>
            <person name="Lindblad-toh K."/>
            <person name="Liu X."/>
            <person name="Lokyitsang T."/>
            <person name="Lokyitsang Y."/>
            <person name="Lucien O."/>
            <person name="Lui A."/>
            <person name="Ma L.J."/>
            <person name="Mabbitt R."/>
            <person name="Macdonald J."/>
            <person name="Maclean C."/>
            <person name="Major J."/>
            <person name="Manning J."/>
            <person name="Marabella R."/>
            <person name="Maru K."/>
            <person name="Matthews C."/>
            <person name="Mauceli E."/>
            <person name="Mccarthy M."/>
            <person name="Mcdonough S."/>
            <person name="Mcghee T."/>
            <person name="Meldrim J."/>
            <person name="Meneus L."/>
            <person name="Mesirov J."/>
            <person name="Mihalev A."/>
            <person name="Mihova T."/>
            <person name="Mikkelsen T."/>
            <person name="Mlenga V."/>
            <person name="Moru K."/>
            <person name="Mozes J."/>
            <person name="Mulrain L."/>
            <person name="Munson G."/>
            <person name="Naylor J."/>
            <person name="Newes C."/>
            <person name="Nguyen C."/>
            <person name="Nguyen N."/>
            <person name="Nguyen T."/>
            <person name="Nicol R."/>
            <person name="Nielsen C."/>
            <person name="Nizzari M."/>
            <person name="Norbu C."/>
            <person name="Norbu N."/>
            <person name="O'donnell P."/>
            <person name="Okoawo O."/>
            <person name="O'leary S."/>
            <person name="Omotosho B."/>
            <person name="O'neill K."/>
            <person name="Osman S."/>
            <person name="Parker S."/>
            <person name="Perrin D."/>
            <person name="Phunkhang P."/>
            <person name="Piqani B."/>
            <person name="Purcell S."/>
            <person name="Rachupka T."/>
            <person name="Ramasamy U."/>
            <person name="Rameau R."/>
            <person name="Ray V."/>
            <person name="Raymond C."/>
            <person name="Retta R."/>
            <person name="Richardson S."/>
            <person name="Rise C."/>
            <person name="Rodriguez J."/>
            <person name="Rogers J."/>
            <person name="Rogov P."/>
            <person name="Rutman M."/>
            <person name="Schupbach R."/>
            <person name="Seaman C."/>
            <person name="Settipalli S."/>
            <person name="Sharpe T."/>
            <person name="Sheridan J."/>
            <person name="Sherpa N."/>
            <person name="Shi J."/>
            <person name="Smirnov S."/>
            <person name="Smith C."/>
            <person name="Sougnez C."/>
            <person name="Spencer B."/>
            <person name="Stalker J."/>
            <person name="Stange-thomann N."/>
            <person name="Stavropoulos S."/>
            <person name="Stetson K."/>
            <person name="Stone C."/>
            <person name="Stone S."/>
            <person name="Stubbs M."/>
            <person name="Talamas J."/>
            <person name="Tchuinga P."/>
            <person name="Tenzing P."/>
            <person name="Tesfaye S."/>
            <person name="Theodore J."/>
            <person name="Thoulutsang Y."/>
            <person name="Topham K."/>
            <person name="Towey S."/>
            <person name="Tsamla T."/>
            <person name="Tsomo N."/>
            <person name="Vallee D."/>
            <person name="Vassiliev H."/>
            <person name="Venkataraman V."/>
            <person name="Vinson J."/>
            <person name="Vo A."/>
            <person name="Wade C."/>
            <person name="Wang S."/>
            <person name="Wangchuk T."/>
            <person name="Wangdi T."/>
            <person name="Whittaker C."/>
            <person name="Wilkinson J."/>
            <person name="Wu Y."/>
            <person name="Wyman D."/>
            <person name="Yadav S."/>
            <person name="Yang S."/>
            <person name="Yang X."/>
            <person name="Yeager S."/>
            <person name="Yee E."/>
            <person name="Young G."/>
            <person name="Zainoun J."/>
            <person name="Zembeck L."/>
            <person name="Zimmer A."/>
            <person name="Zody M."/>
            <person name="Lander E."/>
        </authorList>
    </citation>
    <scope>NUCLEOTIDE SEQUENCE [LARGE SCALE GENOMIC DNA]</scope>
</reference>
<evidence type="ECO:0000256" key="4">
    <source>
        <dbReference type="ARBA" id="ARBA00022989"/>
    </source>
</evidence>
<name>H2Y4C1_CIOSA</name>
<sequence length="266" mass="28110">MNVPVPVQSPKLKKYQKIMLGLSITEIVLGVISILLGIVVLSLNGYSYHSMPFNSNGAAAEGIWCGIWTSVAGILGIVASRTSRQPCVINCHMGLAITAAVFATYQVFASSVLAIYYQTSVQISLAILIALVGFSALIICIVSACYCCTLYMALTGGPCCCAKGCCGDEIMTQTVGQNVVYVQQPNNQMPYYPIAQQPQTVVQGPDGQQYATTAYQPAAGMVVQNSKTSAVPQENATFPPQQTVVDGSGYANAAEQKQAESTALNP</sequence>
<dbReference type="HOGENOM" id="CLU_087007_0_0_1"/>
<dbReference type="PANTHER" id="PTHR23320:SF158">
    <property type="entry name" value="CREB-BINDING PROTEIN-LIKE ISOFORM X1"/>
    <property type="match status" value="1"/>
</dbReference>
<accession>H2Y4C1</accession>
<keyword evidence="5 6" id="KW-0472">Membrane</keyword>
<evidence type="ECO:0000256" key="3">
    <source>
        <dbReference type="ARBA" id="ARBA00022692"/>
    </source>
</evidence>
<dbReference type="InterPro" id="IPR007237">
    <property type="entry name" value="CD20-like"/>
</dbReference>
<dbReference type="Ensembl" id="ENSCSAVT00000000170.1">
    <property type="protein sequence ID" value="ENSCSAVP00000000169.1"/>
    <property type="gene ID" value="ENSCSAVG00000000095.1"/>
</dbReference>
<dbReference type="Pfam" id="PF04103">
    <property type="entry name" value="CD20"/>
    <property type="match status" value="1"/>
</dbReference>
<dbReference type="STRING" id="51511.ENSCSAVP00000000169"/>
<keyword evidence="3 6" id="KW-0812">Transmembrane</keyword>
<evidence type="ECO:0000256" key="5">
    <source>
        <dbReference type="ARBA" id="ARBA00023136"/>
    </source>
</evidence>
<evidence type="ECO:0000256" key="6">
    <source>
        <dbReference type="SAM" id="Phobius"/>
    </source>
</evidence>
<dbReference type="OMA" id="CVINCHM"/>
<dbReference type="AlphaFoldDB" id="H2Y4C1"/>
<dbReference type="GO" id="GO:0016020">
    <property type="term" value="C:membrane"/>
    <property type="evidence" value="ECO:0007669"/>
    <property type="project" value="UniProtKB-SubCell"/>
</dbReference>
<dbReference type="InParanoid" id="H2Y4C1"/>
<evidence type="ECO:0000313" key="8">
    <source>
        <dbReference type="Proteomes" id="UP000007875"/>
    </source>
</evidence>
<dbReference type="PANTHER" id="PTHR23320">
    <property type="entry name" value="MEMBRANE-SPANNING 4-DOMAINS SUBFAMILY A MS4A -RELATED"/>
    <property type="match status" value="1"/>
</dbReference>
<dbReference type="InterPro" id="IPR030417">
    <property type="entry name" value="MS4A"/>
</dbReference>
<reference evidence="7" key="2">
    <citation type="submission" date="2025-08" db="UniProtKB">
        <authorList>
            <consortium name="Ensembl"/>
        </authorList>
    </citation>
    <scope>IDENTIFICATION</scope>
</reference>
<reference evidence="7" key="3">
    <citation type="submission" date="2025-09" db="UniProtKB">
        <authorList>
            <consortium name="Ensembl"/>
        </authorList>
    </citation>
    <scope>IDENTIFICATION</scope>
</reference>
<comment type="similarity">
    <text evidence="2">Belongs to the MS4A family.</text>
</comment>
<dbReference type="Proteomes" id="UP000007875">
    <property type="component" value="Unassembled WGS sequence"/>
</dbReference>
<feature type="transmembrane region" description="Helical" evidence="6">
    <location>
        <begin position="58"/>
        <end position="79"/>
    </location>
</feature>
<organism evidence="7 8">
    <name type="scientific">Ciona savignyi</name>
    <name type="common">Pacific transparent sea squirt</name>
    <dbReference type="NCBI Taxonomy" id="51511"/>
    <lineage>
        <taxon>Eukaryota</taxon>
        <taxon>Metazoa</taxon>
        <taxon>Chordata</taxon>
        <taxon>Tunicata</taxon>
        <taxon>Ascidiacea</taxon>
        <taxon>Phlebobranchia</taxon>
        <taxon>Cionidae</taxon>
        <taxon>Ciona</taxon>
    </lineage>
</organism>
<feature type="transmembrane region" description="Helical" evidence="6">
    <location>
        <begin position="20"/>
        <end position="46"/>
    </location>
</feature>
<keyword evidence="8" id="KW-1185">Reference proteome</keyword>
<evidence type="ECO:0000313" key="7">
    <source>
        <dbReference type="Ensembl" id="ENSCSAVP00000000169.1"/>
    </source>
</evidence>
<evidence type="ECO:0000256" key="2">
    <source>
        <dbReference type="ARBA" id="ARBA00009565"/>
    </source>
</evidence>
<dbReference type="eggNOG" id="ENOG502QQ65">
    <property type="taxonomic scope" value="Eukaryota"/>
</dbReference>
<feature type="transmembrane region" description="Helical" evidence="6">
    <location>
        <begin position="91"/>
        <end position="117"/>
    </location>
</feature>
<feature type="transmembrane region" description="Helical" evidence="6">
    <location>
        <begin position="123"/>
        <end position="146"/>
    </location>
</feature>